<dbReference type="Proteomes" id="UP001147782">
    <property type="component" value="Unassembled WGS sequence"/>
</dbReference>
<name>A0A9W9SKC1_9EURO</name>
<organism evidence="6 7">
    <name type="scientific">Penicillium cataractarum</name>
    <dbReference type="NCBI Taxonomy" id="2100454"/>
    <lineage>
        <taxon>Eukaryota</taxon>
        <taxon>Fungi</taxon>
        <taxon>Dikarya</taxon>
        <taxon>Ascomycota</taxon>
        <taxon>Pezizomycotina</taxon>
        <taxon>Eurotiomycetes</taxon>
        <taxon>Eurotiomycetidae</taxon>
        <taxon>Eurotiales</taxon>
        <taxon>Aspergillaceae</taxon>
        <taxon>Penicillium</taxon>
    </lineage>
</organism>
<comment type="subcellular location">
    <subcellularLocation>
        <location evidence="1">Membrane</location>
        <topology evidence="1">Multi-pass membrane protein</topology>
    </subcellularLocation>
</comment>
<feature type="transmembrane region" description="Helical" evidence="5">
    <location>
        <begin position="74"/>
        <end position="95"/>
    </location>
</feature>
<feature type="transmembrane region" description="Helical" evidence="5">
    <location>
        <begin position="16"/>
        <end position="35"/>
    </location>
</feature>
<evidence type="ECO:0000313" key="7">
    <source>
        <dbReference type="Proteomes" id="UP001147782"/>
    </source>
</evidence>
<evidence type="ECO:0008006" key="8">
    <source>
        <dbReference type="Google" id="ProtNLM"/>
    </source>
</evidence>
<feature type="transmembrane region" description="Helical" evidence="5">
    <location>
        <begin position="42"/>
        <end position="62"/>
    </location>
</feature>
<dbReference type="InterPro" id="IPR007568">
    <property type="entry name" value="RTA1"/>
</dbReference>
<evidence type="ECO:0000256" key="3">
    <source>
        <dbReference type="ARBA" id="ARBA00022989"/>
    </source>
</evidence>
<keyword evidence="4 5" id="KW-0472">Membrane</keyword>
<keyword evidence="7" id="KW-1185">Reference proteome</keyword>
<gene>
    <name evidence="6" type="ORF">N7496_005332</name>
</gene>
<feature type="transmembrane region" description="Helical" evidence="5">
    <location>
        <begin position="115"/>
        <end position="133"/>
    </location>
</feature>
<comment type="caution">
    <text evidence="6">The sequence shown here is derived from an EMBL/GenBank/DDBJ whole genome shotgun (WGS) entry which is preliminary data.</text>
</comment>
<evidence type="ECO:0000256" key="2">
    <source>
        <dbReference type="ARBA" id="ARBA00022692"/>
    </source>
</evidence>
<feature type="transmembrane region" description="Helical" evidence="5">
    <location>
        <begin position="153"/>
        <end position="175"/>
    </location>
</feature>
<reference evidence="6" key="2">
    <citation type="journal article" date="2023" name="IMA Fungus">
        <title>Comparative genomic study of the Penicillium genus elucidates a diverse pangenome and 15 lateral gene transfer events.</title>
        <authorList>
            <person name="Petersen C."/>
            <person name="Sorensen T."/>
            <person name="Nielsen M.R."/>
            <person name="Sondergaard T.E."/>
            <person name="Sorensen J.L."/>
            <person name="Fitzpatrick D.A."/>
            <person name="Frisvad J.C."/>
            <person name="Nielsen K.L."/>
        </authorList>
    </citation>
    <scope>NUCLEOTIDE SEQUENCE</scope>
    <source>
        <strain evidence="6">IBT 29864</strain>
    </source>
</reference>
<proteinExistence type="predicted"/>
<evidence type="ECO:0000256" key="5">
    <source>
        <dbReference type="SAM" id="Phobius"/>
    </source>
</evidence>
<keyword evidence="2 5" id="KW-0812">Transmembrane</keyword>
<dbReference type="Pfam" id="PF04479">
    <property type="entry name" value="RTA1"/>
    <property type="match status" value="1"/>
</dbReference>
<dbReference type="RefSeq" id="XP_056556786.1">
    <property type="nucleotide sequence ID" value="XM_056698261.1"/>
</dbReference>
<feature type="transmembrane region" description="Helical" evidence="5">
    <location>
        <begin position="234"/>
        <end position="253"/>
    </location>
</feature>
<accession>A0A9W9SKC1</accession>
<dbReference type="GO" id="GO:0016020">
    <property type="term" value="C:membrane"/>
    <property type="evidence" value="ECO:0007669"/>
    <property type="project" value="UniProtKB-SubCell"/>
</dbReference>
<dbReference type="OrthoDB" id="3358017at2759"/>
<keyword evidence="3 5" id="KW-1133">Transmembrane helix</keyword>
<dbReference type="AlphaFoldDB" id="A0A9W9SKC1"/>
<dbReference type="PANTHER" id="PTHR31465">
    <property type="entry name" value="PROTEIN RTA1-RELATED"/>
    <property type="match status" value="1"/>
</dbReference>
<protein>
    <recommendedName>
        <fullName evidence="8">RTA1 like protein</fullName>
    </recommendedName>
</protein>
<reference evidence="6" key="1">
    <citation type="submission" date="2022-11" db="EMBL/GenBank/DDBJ databases">
        <authorList>
            <person name="Petersen C."/>
        </authorList>
    </citation>
    <scope>NUCLEOTIDE SEQUENCE</scope>
    <source>
        <strain evidence="6">IBT 29864</strain>
    </source>
</reference>
<evidence type="ECO:0000256" key="4">
    <source>
        <dbReference type="ARBA" id="ARBA00023136"/>
    </source>
</evidence>
<feature type="transmembrane region" description="Helical" evidence="5">
    <location>
        <begin position="196"/>
        <end position="214"/>
    </location>
</feature>
<evidence type="ECO:0000256" key="1">
    <source>
        <dbReference type="ARBA" id="ARBA00004141"/>
    </source>
</evidence>
<evidence type="ECO:0000313" key="6">
    <source>
        <dbReference type="EMBL" id="KAJ5377923.1"/>
    </source>
</evidence>
<dbReference type="GeneID" id="81437440"/>
<dbReference type="PANTHER" id="PTHR31465:SF27">
    <property type="entry name" value="DOMAIN PROTEIN, PUTATIVE (AFU_ORTHOLOGUE AFUA_3G01030)-RELATED"/>
    <property type="match status" value="1"/>
</dbReference>
<dbReference type="EMBL" id="JAPZBS010000004">
    <property type="protein sequence ID" value="KAJ5377923.1"/>
    <property type="molecule type" value="Genomic_DNA"/>
</dbReference>
<sequence>MTTTGNPYTYYVPSKVAAIVFLIIFITFTVLHLWKIFTTRKWFGFALVTGALFEIVGMLARAYSSDHLLEKGPYIIQILLILLAPILFAAGIYMFLGRLIRATAYPQLSLIRINWLTKIFVSGDVLCFLIQAAGAGKLVGADTSAEEETGENIILGGLALQVLFFCVFAACAILFHVRTRRNHILKLVDPRLHLEPMLYSLYLCSILITVRNVYRFIEYKSGTSGYLEKHEWPQYGLDVALMAIIMAITGIWYSANVNDSRPGAYPLHQMNGGI</sequence>